<dbReference type="NCBIfam" id="TIGR00756">
    <property type="entry name" value="PPR"/>
    <property type="match status" value="5"/>
</dbReference>
<dbReference type="EMBL" id="OZ021737">
    <property type="protein sequence ID" value="CAK9319112.1"/>
    <property type="molecule type" value="Genomic_DNA"/>
</dbReference>
<feature type="repeat" description="PPR" evidence="3">
    <location>
        <begin position="154"/>
        <end position="188"/>
    </location>
</feature>
<evidence type="ECO:0000256" key="1">
    <source>
        <dbReference type="ARBA" id="ARBA00007626"/>
    </source>
</evidence>
<dbReference type="InterPro" id="IPR002885">
    <property type="entry name" value="PPR_rpt"/>
</dbReference>
<dbReference type="InterPro" id="IPR050872">
    <property type="entry name" value="PPR_P_subfamily"/>
</dbReference>
<evidence type="ECO:0000313" key="5">
    <source>
        <dbReference type="Proteomes" id="UP001642487"/>
    </source>
</evidence>
<feature type="repeat" description="PPR" evidence="3">
    <location>
        <begin position="331"/>
        <end position="365"/>
    </location>
</feature>
<feature type="repeat" description="PPR" evidence="3">
    <location>
        <begin position="226"/>
        <end position="260"/>
    </location>
</feature>
<feature type="repeat" description="PPR" evidence="3">
    <location>
        <begin position="296"/>
        <end position="330"/>
    </location>
</feature>
<evidence type="ECO:0008006" key="6">
    <source>
        <dbReference type="Google" id="ProtNLM"/>
    </source>
</evidence>
<dbReference type="PROSITE" id="PS51375">
    <property type="entry name" value="PPR"/>
    <property type="match status" value="7"/>
</dbReference>
<dbReference type="Pfam" id="PF13041">
    <property type="entry name" value="PPR_2"/>
    <property type="match status" value="2"/>
</dbReference>
<keyword evidence="5" id="KW-1185">Reference proteome</keyword>
<feature type="repeat" description="PPR" evidence="3">
    <location>
        <begin position="189"/>
        <end position="223"/>
    </location>
</feature>
<dbReference type="PANTHER" id="PTHR46128:SF211">
    <property type="entry name" value="PENTACOTRIPEPTIDE-REPEAT REGION OF PRORP DOMAIN-CONTAINING PROTEIN"/>
    <property type="match status" value="1"/>
</dbReference>
<dbReference type="Pfam" id="PF01535">
    <property type="entry name" value="PPR"/>
    <property type="match status" value="2"/>
</dbReference>
<gene>
    <name evidence="4" type="ORF">CITCOLO1_LOCUS11104</name>
</gene>
<evidence type="ECO:0000256" key="3">
    <source>
        <dbReference type="PROSITE-ProRule" id="PRU00708"/>
    </source>
</evidence>
<dbReference type="Gene3D" id="1.25.40.10">
    <property type="entry name" value="Tetratricopeptide repeat domain"/>
    <property type="match status" value="4"/>
</dbReference>
<organism evidence="4 5">
    <name type="scientific">Citrullus colocynthis</name>
    <name type="common">colocynth</name>
    <dbReference type="NCBI Taxonomy" id="252529"/>
    <lineage>
        <taxon>Eukaryota</taxon>
        <taxon>Viridiplantae</taxon>
        <taxon>Streptophyta</taxon>
        <taxon>Embryophyta</taxon>
        <taxon>Tracheophyta</taxon>
        <taxon>Spermatophyta</taxon>
        <taxon>Magnoliopsida</taxon>
        <taxon>eudicotyledons</taxon>
        <taxon>Gunneridae</taxon>
        <taxon>Pentapetalae</taxon>
        <taxon>rosids</taxon>
        <taxon>fabids</taxon>
        <taxon>Cucurbitales</taxon>
        <taxon>Cucurbitaceae</taxon>
        <taxon>Benincaseae</taxon>
        <taxon>Citrullus</taxon>
    </lineage>
</organism>
<name>A0ABP0YF72_9ROSI</name>
<accession>A0ABP0YF72</accession>
<protein>
    <recommendedName>
        <fullName evidence="6">Pentatricopeptide repeat-containing protein</fullName>
    </recommendedName>
</protein>
<proteinExistence type="inferred from homology"/>
<comment type="similarity">
    <text evidence="1">Belongs to the PPR family. P subfamily.</text>
</comment>
<keyword evidence="2" id="KW-0677">Repeat</keyword>
<reference evidence="4 5" key="1">
    <citation type="submission" date="2024-03" db="EMBL/GenBank/DDBJ databases">
        <authorList>
            <person name="Gkanogiannis A."/>
            <person name="Becerra Lopez-Lavalle L."/>
        </authorList>
    </citation>
    <scope>NUCLEOTIDE SEQUENCE [LARGE SCALE GENOMIC DNA]</scope>
</reference>
<feature type="repeat" description="PPR" evidence="3">
    <location>
        <begin position="366"/>
        <end position="396"/>
    </location>
</feature>
<dbReference type="PANTHER" id="PTHR46128">
    <property type="entry name" value="MITOCHONDRIAL GROUP I INTRON SPLICING FACTOR CCM1"/>
    <property type="match status" value="1"/>
</dbReference>
<dbReference type="InterPro" id="IPR011990">
    <property type="entry name" value="TPR-like_helical_dom_sf"/>
</dbReference>
<dbReference type="Proteomes" id="UP001642487">
    <property type="component" value="Chromosome 3"/>
</dbReference>
<feature type="repeat" description="PPR" evidence="3">
    <location>
        <begin position="261"/>
        <end position="295"/>
    </location>
</feature>
<evidence type="ECO:0000256" key="2">
    <source>
        <dbReference type="ARBA" id="ARBA00022737"/>
    </source>
</evidence>
<evidence type="ECO:0000313" key="4">
    <source>
        <dbReference type="EMBL" id="CAK9319112.1"/>
    </source>
</evidence>
<sequence length="501" mass="57494">MANITSLMISIRQNSRFFKNLRIHIRNLSVETNGGNNGFEAIEPSEKLLSRTHRQDVSEIAEKVCKVIRSKPRWEQTLLSDYPSFNFHDPSFFRELLKQLNNVLLSLRFFLWLSSQPEFLPHPVSCNTLFDALLEARACVPAKSFLHSFGFSPEPASLENYIRCVCEGGLVEEAVNVFDVLKETGYSPSIETWNFALQSCLKFGRTDLIWKLYEEMIEAGVQKDVGIETVGYLIQAFCSDNKVSRAYELLRQALEDGLAPCNDAFNKLISGFCEEEDYDRVSELLHTMIAKNRTPDIFTYQKIINGLCKKGKQLEAFEVFNVLKDRGYAPDKVMYTTMIVGLCKMRWLGDARKLWFEMIDKGFLPNEYTYNTLINGFCKLGKLDEASKLCRVKESKKMWNDLHNRGLQPMVCTRKHIINGLCKHGCVVEEMDGLITMLKSNLKPQKRTFVKMVQTKLDDSLSVIGSMLRVGYKLEKGTSVISWKNYVETSISLLNHNYRKS</sequence>